<comment type="subcellular location">
    <subcellularLocation>
        <location evidence="1">Cell envelope</location>
    </subcellularLocation>
</comment>
<sequence length="184" mass="20520">MTRGARIAIRVVPVLLVIGFLGVLWAGLGHNPSLVPSPLIGKPAPALTLPRLGHPARRVTRSYFLGHVTLLNVWASWCVSCVYEHPALLWLKHKGVRILGVDYKDRRAAALAYLRKNGDPYREVAFDRRGLTTINWGVYGTPETFVLGPHAIIRYKYVGPLSPRIARRVIYPLVQRLDAEGRAS</sequence>
<evidence type="ECO:0000259" key="7">
    <source>
        <dbReference type="PROSITE" id="PS51352"/>
    </source>
</evidence>
<keyword evidence="6" id="KW-0812">Transmembrane</keyword>
<protein>
    <submittedName>
        <fullName evidence="8">Thiol:disulfide interchange protein DsbE</fullName>
    </submittedName>
</protein>
<accession>T1BKZ7</accession>
<dbReference type="Gene3D" id="3.40.30.10">
    <property type="entry name" value="Glutaredoxin"/>
    <property type="match status" value="1"/>
</dbReference>
<feature type="domain" description="Thioredoxin" evidence="7">
    <location>
        <begin position="38"/>
        <end position="175"/>
    </location>
</feature>
<evidence type="ECO:0000313" key="8">
    <source>
        <dbReference type="EMBL" id="EQD53969.1"/>
    </source>
</evidence>
<dbReference type="GO" id="GO:0015036">
    <property type="term" value="F:disulfide oxidoreductase activity"/>
    <property type="evidence" value="ECO:0007669"/>
    <property type="project" value="InterPro"/>
</dbReference>
<keyword evidence="5" id="KW-0676">Redox-active center</keyword>
<reference evidence="8" key="1">
    <citation type="submission" date="2013-08" db="EMBL/GenBank/DDBJ databases">
        <authorList>
            <person name="Mendez C."/>
            <person name="Richter M."/>
            <person name="Ferrer M."/>
            <person name="Sanchez J."/>
        </authorList>
    </citation>
    <scope>NUCLEOTIDE SEQUENCE</scope>
</reference>
<evidence type="ECO:0000256" key="3">
    <source>
        <dbReference type="ARBA" id="ARBA00022748"/>
    </source>
</evidence>
<evidence type="ECO:0000256" key="5">
    <source>
        <dbReference type="ARBA" id="ARBA00023284"/>
    </source>
</evidence>
<keyword evidence="4" id="KW-1015">Disulfide bond</keyword>
<dbReference type="PROSITE" id="PS51352">
    <property type="entry name" value="THIOREDOXIN_2"/>
    <property type="match status" value="1"/>
</dbReference>
<dbReference type="SUPFAM" id="SSF52833">
    <property type="entry name" value="Thioredoxin-like"/>
    <property type="match status" value="1"/>
</dbReference>
<dbReference type="EMBL" id="AUZY01006561">
    <property type="protein sequence ID" value="EQD53969.1"/>
    <property type="molecule type" value="Genomic_DNA"/>
</dbReference>
<feature type="transmembrane region" description="Helical" evidence="6">
    <location>
        <begin position="7"/>
        <end position="28"/>
    </location>
</feature>
<evidence type="ECO:0000256" key="6">
    <source>
        <dbReference type="SAM" id="Phobius"/>
    </source>
</evidence>
<dbReference type="Pfam" id="PF08534">
    <property type="entry name" value="Redoxin"/>
    <property type="match status" value="1"/>
</dbReference>
<dbReference type="GO" id="GO:0030288">
    <property type="term" value="C:outer membrane-bounded periplasmic space"/>
    <property type="evidence" value="ECO:0007669"/>
    <property type="project" value="InterPro"/>
</dbReference>
<keyword evidence="3" id="KW-0201">Cytochrome c-type biogenesis</keyword>
<reference evidence="8" key="2">
    <citation type="journal article" date="2014" name="ISME J.">
        <title>Microbial stratification in low pH oxic and suboxic macroscopic growths along an acid mine drainage.</title>
        <authorList>
            <person name="Mendez-Garcia C."/>
            <person name="Mesa V."/>
            <person name="Sprenger R.R."/>
            <person name="Richter M."/>
            <person name="Diez M.S."/>
            <person name="Solano J."/>
            <person name="Bargiela R."/>
            <person name="Golyshina O.V."/>
            <person name="Manteca A."/>
            <person name="Ramos J.L."/>
            <person name="Gallego J.R."/>
            <person name="Llorente I."/>
            <person name="Martins Dos Santos V.A."/>
            <person name="Jensen O.N."/>
            <person name="Pelaez A.I."/>
            <person name="Sanchez J."/>
            <person name="Ferrer M."/>
        </authorList>
    </citation>
    <scope>NUCLEOTIDE SEQUENCE</scope>
</reference>
<dbReference type="CDD" id="cd03010">
    <property type="entry name" value="TlpA_like_DsbE"/>
    <property type="match status" value="1"/>
</dbReference>
<keyword evidence="6" id="KW-0472">Membrane</keyword>
<gene>
    <name evidence="8" type="ORF">B1B_09920</name>
</gene>
<evidence type="ECO:0000256" key="4">
    <source>
        <dbReference type="ARBA" id="ARBA00023157"/>
    </source>
</evidence>
<comment type="caution">
    <text evidence="8">The sequence shown here is derived from an EMBL/GenBank/DDBJ whole genome shotgun (WGS) entry which is preliminary data.</text>
</comment>
<dbReference type="PANTHER" id="PTHR42852">
    <property type="entry name" value="THIOL:DISULFIDE INTERCHANGE PROTEIN DSBE"/>
    <property type="match status" value="1"/>
</dbReference>
<dbReference type="NCBIfam" id="TIGR00385">
    <property type="entry name" value="dsbE"/>
    <property type="match status" value="1"/>
</dbReference>
<evidence type="ECO:0000256" key="2">
    <source>
        <dbReference type="ARBA" id="ARBA00007758"/>
    </source>
</evidence>
<dbReference type="InterPro" id="IPR036249">
    <property type="entry name" value="Thioredoxin-like_sf"/>
</dbReference>
<dbReference type="InterPro" id="IPR017937">
    <property type="entry name" value="Thioredoxin_CS"/>
</dbReference>
<dbReference type="PROSITE" id="PS00194">
    <property type="entry name" value="THIOREDOXIN_1"/>
    <property type="match status" value="1"/>
</dbReference>
<name>T1BKZ7_9ZZZZ</name>
<organism evidence="8">
    <name type="scientific">mine drainage metagenome</name>
    <dbReference type="NCBI Taxonomy" id="410659"/>
    <lineage>
        <taxon>unclassified sequences</taxon>
        <taxon>metagenomes</taxon>
        <taxon>ecological metagenomes</taxon>
    </lineage>
</organism>
<dbReference type="InterPro" id="IPR004799">
    <property type="entry name" value="Periplasmic_diS_OxRdtase_DsbE"/>
</dbReference>
<keyword evidence="6" id="KW-1133">Transmembrane helix</keyword>
<dbReference type="PANTHER" id="PTHR42852:SF6">
    <property type="entry name" value="THIOL:DISULFIDE INTERCHANGE PROTEIN DSBE"/>
    <property type="match status" value="1"/>
</dbReference>
<proteinExistence type="inferred from homology"/>
<comment type="similarity">
    <text evidence="2">Belongs to the thioredoxin family. DsbE subfamily.</text>
</comment>
<dbReference type="InterPro" id="IPR050553">
    <property type="entry name" value="Thioredoxin_ResA/DsbE_sf"/>
</dbReference>
<dbReference type="InterPro" id="IPR013740">
    <property type="entry name" value="Redoxin"/>
</dbReference>
<dbReference type="InterPro" id="IPR013766">
    <property type="entry name" value="Thioredoxin_domain"/>
</dbReference>
<dbReference type="GO" id="GO:0017004">
    <property type="term" value="P:cytochrome complex assembly"/>
    <property type="evidence" value="ECO:0007669"/>
    <property type="project" value="UniProtKB-KW"/>
</dbReference>
<dbReference type="AlphaFoldDB" id="T1BKZ7"/>
<evidence type="ECO:0000256" key="1">
    <source>
        <dbReference type="ARBA" id="ARBA00004196"/>
    </source>
</evidence>